<reference evidence="2" key="1">
    <citation type="submission" date="2007-06" db="EMBL/GenBank/DDBJ databases">
        <title>Complete sequence of Methanococcus aeolicus Nankai-3.</title>
        <authorList>
            <consortium name="US DOE Joint Genome Institute"/>
            <person name="Copeland A."/>
            <person name="Lucas S."/>
            <person name="Lapidus A."/>
            <person name="Barry K."/>
            <person name="Glavina del Rio T."/>
            <person name="Dalin E."/>
            <person name="Tice H."/>
            <person name="Pitluck S."/>
            <person name="Chain P."/>
            <person name="Malfatti S."/>
            <person name="Shin M."/>
            <person name="Vergez L."/>
            <person name="Schmutz J."/>
            <person name="Larimer F."/>
            <person name="Land M."/>
            <person name="Hauser L."/>
            <person name="Kyrpides N."/>
            <person name="Lykidis A."/>
            <person name="Sieprawska-Lupa M."/>
            <person name="Whitman W.B."/>
            <person name="Richardson P."/>
        </authorList>
    </citation>
    <scope>NUCLEOTIDE SEQUENCE [LARGE SCALE GENOMIC DNA]</scope>
    <source>
        <strain evidence="2">Nankai-3</strain>
    </source>
</reference>
<dbReference type="EMBL" id="CP000743">
    <property type="protein sequence ID" value="ABR55946.1"/>
    <property type="molecule type" value="Genomic_DNA"/>
</dbReference>
<proteinExistence type="predicted"/>
<dbReference type="eggNOG" id="arCOG03190">
    <property type="taxonomic scope" value="Archaea"/>
</dbReference>
<organism evidence="2 3">
    <name type="scientific">Methanococcus aeolicus (strain ATCC BAA-1280 / DSM 17508 / OCM 812 / Nankai-3)</name>
    <dbReference type="NCBI Taxonomy" id="419665"/>
    <lineage>
        <taxon>Archaea</taxon>
        <taxon>Methanobacteriati</taxon>
        <taxon>Methanobacteriota</taxon>
        <taxon>Methanomada group</taxon>
        <taxon>Methanococci</taxon>
        <taxon>Methanococcales</taxon>
        <taxon>Methanococcaceae</taxon>
        <taxon>Methanococcus</taxon>
    </lineage>
</organism>
<evidence type="ECO:0000256" key="1">
    <source>
        <dbReference type="SAM" id="Phobius"/>
    </source>
</evidence>
<dbReference type="KEGG" id="mae:Maeo_0359"/>
<feature type="transmembrane region" description="Helical" evidence="1">
    <location>
        <begin position="29"/>
        <end position="47"/>
    </location>
</feature>
<feature type="transmembrane region" description="Helical" evidence="1">
    <location>
        <begin position="6"/>
        <end position="22"/>
    </location>
</feature>
<dbReference type="Pfam" id="PF09882">
    <property type="entry name" value="EhaC"/>
    <property type="match status" value="1"/>
</dbReference>
<dbReference type="OrthoDB" id="116038at2157"/>
<gene>
    <name evidence="2" type="ordered locus">Maeo_0359</name>
</gene>
<keyword evidence="1" id="KW-1133">Transmembrane helix</keyword>
<dbReference type="AlphaFoldDB" id="A6UTX4"/>
<name>A6UTX4_META3</name>
<dbReference type="STRING" id="419665.Maeo_0359"/>
<protein>
    <recommendedName>
        <fullName evidence="4">Energy-converting hydrogenase A, subunit C</fullName>
    </recommendedName>
</protein>
<keyword evidence="1" id="KW-0472">Membrane</keyword>
<dbReference type="InterPro" id="IPR019214">
    <property type="entry name" value="EhaC-like"/>
</dbReference>
<evidence type="ECO:0000313" key="3">
    <source>
        <dbReference type="Proteomes" id="UP000001106"/>
    </source>
</evidence>
<dbReference type="Proteomes" id="UP000001106">
    <property type="component" value="Chromosome"/>
</dbReference>
<sequence length="81" mass="8819">MDIASITIEIIAIIIAVKVFITRSRALKLLYICNLNFCIAGLIALYIKSPMGALVAMAYFVFSTISSNAIAHSIGEIKKIK</sequence>
<dbReference type="GeneID" id="5327632"/>
<accession>A6UTX4</accession>
<dbReference type="HOGENOM" id="CLU_174513_1_0_2"/>
<keyword evidence="1" id="KW-0812">Transmembrane</keyword>
<evidence type="ECO:0008006" key="4">
    <source>
        <dbReference type="Google" id="ProtNLM"/>
    </source>
</evidence>
<feature type="transmembrane region" description="Helical" evidence="1">
    <location>
        <begin position="53"/>
        <end position="71"/>
    </location>
</feature>
<keyword evidence="3" id="KW-1185">Reference proteome</keyword>
<dbReference type="RefSeq" id="WP_011973078.1">
    <property type="nucleotide sequence ID" value="NC_009635.1"/>
</dbReference>
<evidence type="ECO:0000313" key="2">
    <source>
        <dbReference type="EMBL" id="ABR55946.1"/>
    </source>
</evidence>